<keyword evidence="4 7" id="KW-1133">Transmembrane helix</keyword>
<accession>A0A927MZ31</accession>
<evidence type="ECO:0000256" key="3">
    <source>
        <dbReference type="ARBA" id="ARBA00022692"/>
    </source>
</evidence>
<dbReference type="InterPro" id="IPR025857">
    <property type="entry name" value="MacB_PCD"/>
</dbReference>
<evidence type="ECO:0000256" key="7">
    <source>
        <dbReference type="SAM" id="Phobius"/>
    </source>
</evidence>
<feature type="domain" description="MacB-like periplasmic core" evidence="9">
    <location>
        <begin position="29"/>
        <end position="245"/>
    </location>
</feature>
<dbReference type="GO" id="GO:0022857">
    <property type="term" value="F:transmembrane transporter activity"/>
    <property type="evidence" value="ECO:0007669"/>
    <property type="project" value="TreeGrafter"/>
</dbReference>
<dbReference type="Pfam" id="PF12704">
    <property type="entry name" value="MacB_PCD"/>
    <property type="match status" value="1"/>
</dbReference>
<sequence>MTAPRRPFMDPRDLWTEALAGVLARPMRSVLTTLGTVLGIATLVITIGVASTAGNQIVGRFSALTATSVTVVAPSQPGDDGLVDWSGTDAVERLAGVESVAALADSDTTANVQVRANNVIAPGGALGQSLAVVAASDDLPKAVRGAMAAGRFFDTGNIARHDQVAVLGDQAARLLGIRAVQDAPAIFFEGQSYTVIGILGGIQREQRLSTAVILPPTTAADRVGLEHPTRVLVNTRLGAAQQVARQAPVALAPGSPNTLTVLAPPDLSKARKGVEGDVNSLFLVLGLVSLVVGAIGIANVTLVTVMERVAEIGLRRALGASRRQVSAQFLLESATIGLLGGVIGAATGVVVVVCVAAAKHWTPVLDYRLALGAPLAGALVGLLAGLYPSLRAARMEPVDALRAPS</sequence>
<evidence type="ECO:0000259" key="9">
    <source>
        <dbReference type="Pfam" id="PF12704"/>
    </source>
</evidence>
<comment type="subcellular location">
    <subcellularLocation>
        <location evidence="1">Cell membrane</location>
        <topology evidence="1">Multi-pass membrane protein</topology>
    </subcellularLocation>
</comment>
<evidence type="ECO:0000313" key="10">
    <source>
        <dbReference type="EMBL" id="MBE1605937.1"/>
    </source>
</evidence>
<evidence type="ECO:0000256" key="1">
    <source>
        <dbReference type="ARBA" id="ARBA00004651"/>
    </source>
</evidence>
<protein>
    <submittedName>
        <fullName evidence="10">ABC transport system permease protein</fullName>
    </submittedName>
</protein>
<reference evidence="10" key="1">
    <citation type="submission" date="2020-10" db="EMBL/GenBank/DDBJ databases">
        <title>Sequencing the genomes of 1000 actinobacteria strains.</title>
        <authorList>
            <person name="Klenk H.-P."/>
        </authorList>
    </citation>
    <scope>NUCLEOTIDE SEQUENCE</scope>
    <source>
        <strain evidence="10">DSM 45354</strain>
    </source>
</reference>
<dbReference type="PANTHER" id="PTHR30572:SF4">
    <property type="entry name" value="ABC TRANSPORTER PERMEASE YTRF"/>
    <property type="match status" value="1"/>
</dbReference>
<dbReference type="RefSeq" id="WP_238361515.1">
    <property type="nucleotide sequence ID" value="NZ_BAABJL010000236.1"/>
</dbReference>
<evidence type="ECO:0000256" key="5">
    <source>
        <dbReference type="ARBA" id="ARBA00023136"/>
    </source>
</evidence>
<gene>
    <name evidence="10" type="ORF">HEB94_002785</name>
</gene>
<evidence type="ECO:0000313" key="11">
    <source>
        <dbReference type="Proteomes" id="UP000638648"/>
    </source>
</evidence>
<feature type="domain" description="ABC3 transporter permease C-terminal" evidence="8">
    <location>
        <begin position="284"/>
        <end position="397"/>
    </location>
</feature>
<organism evidence="10 11">
    <name type="scientific">Actinopolymorpha pittospori</name>
    <dbReference type="NCBI Taxonomy" id="648752"/>
    <lineage>
        <taxon>Bacteria</taxon>
        <taxon>Bacillati</taxon>
        <taxon>Actinomycetota</taxon>
        <taxon>Actinomycetes</taxon>
        <taxon>Propionibacteriales</taxon>
        <taxon>Actinopolymorphaceae</taxon>
        <taxon>Actinopolymorpha</taxon>
    </lineage>
</organism>
<name>A0A927MZ31_9ACTN</name>
<evidence type="ECO:0000259" key="8">
    <source>
        <dbReference type="Pfam" id="PF02687"/>
    </source>
</evidence>
<evidence type="ECO:0000256" key="4">
    <source>
        <dbReference type="ARBA" id="ARBA00022989"/>
    </source>
</evidence>
<feature type="transmembrane region" description="Helical" evidence="7">
    <location>
        <begin position="370"/>
        <end position="387"/>
    </location>
</feature>
<dbReference type="Proteomes" id="UP000638648">
    <property type="component" value="Unassembled WGS sequence"/>
</dbReference>
<keyword evidence="11" id="KW-1185">Reference proteome</keyword>
<comment type="similarity">
    <text evidence="6">Belongs to the ABC-4 integral membrane protein family.</text>
</comment>
<dbReference type="InterPro" id="IPR050250">
    <property type="entry name" value="Macrolide_Exporter_MacB"/>
</dbReference>
<dbReference type="Pfam" id="PF02687">
    <property type="entry name" value="FtsX"/>
    <property type="match status" value="1"/>
</dbReference>
<dbReference type="GO" id="GO:0005886">
    <property type="term" value="C:plasma membrane"/>
    <property type="evidence" value="ECO:0007669"/>
    <property type="project" value="UniProtKB-SubCell"/>
</dbReference>
<keyword evidence="5 7" id="KW-0472">Membrane</keyword>
<evidence type="ECO:0000256" key="6">
    <source>
        <dbReference type="ARBA" id="ARBA00038076"/>
    </source>
</evidence>
<comment type="caution">
    <text evidence="10">The sequence shown here is derived from an EMBL/GenBank/DDBJ whole genome shotgun (WGS) entry which is preliminary data.</text>
</comment>
<keyword evidence="2" id="KW-1003">Cell membrane</keyword>
<feature type="transmembrane region" description="Helical" evidence="7">
    <location>
        <begin position="327"/>
        <end position="358"/>
    </location>
</feature>
<proteinExistence type="inferred from homology"/>
<dbReference type="EMBL" id="JADBEM010000001">
    <property type="protein sequence ID" value="MBE1605937.1"/>
    <property type="molecule type" value="Genomic_DNA"/>
</dbReference>
<feature type="transmembrane region" description="Helical" evidence="7">
    <location>
        <begin position="30"/>
        <end position="50"/>
    </location>
</feature>
<feature type="transmembrane region" description="Helical" evidence="7">
    <location>
        <begin position="281"/>
        <end position="306"/>
    </location>
</feature>
<dbReference type="AlphaFoldDB" id="A0A927MZ31"/>
<dbReference type="PANTHER" id="PTHR30572">
    <property type="entry name" value="MEMBRANE COMPONENT OF TRANSPORTER-RELATED"/>
    <property type="match status" value="1"/>
</dbReference>
<dbReference type="InterPro" id="IPR003838">
    <property type="entry name" value="ABC3_permease_C"/>
</dbReference>
<evidence type="ECO:0000256" key="2">
    <source>
        <dbReference type="ARBA" id="ARBA00022475"/>
    </source>
</evidence>
<keyword evidence="3 7" id="KW-0812">Transmembrane</keyword>